<protein>
    <submittedName>
        <fullName evidence="2">TGF-beta-activated kinase 1 and MAP3K7-binding protein 1</fullName>
    </submittedName>
</protein>
<keyword evidence="2" id="KW-0808">Transferase</keyword>
<organism evidence="2">
    <name type="scientific">Melanaphis sacchari</name>
    <dbReference type="NCBI Taxonomy" id="742174"/>
    <lineage>
        <taxon>Eukaryota</taxon>
        <taxon>Metazoa</taxon>
        <taxon>Ecdysozoa</taxon>
        <taxon>Arthropoda</taxon>
        <taxon>Hexapoda</taxon>
        <taxon>Insecta</taxon>
        <taxon>Pterygota</taxon>
        <taxon>Neoptera</taxon>
        <taxon>Paraneoptera</taxon>
        <taxon>Hemiptera</taxon>
        <taxon>Sternorrhyncha</taxon>
        <taxon>Aphidomorpha</taxon>
        <taxon>Aphidoidea</taxon>
        <taxon>Aphididae</taxon>
        <taxon>Aphidini</taxon>
        <taxon>Melanaphis</taxon>
    </lineage>
</organism>
<dbReference type="SUPFAM" id="SSF81606">
    <property type="entry name" value="PP2C-like"/>
    <property type="match status" value="1"/>
</dbReference>
<evidence type="ECO:0000313" key="2">
    <source>
        <dbReference type="EMBL" id="MBW13282.1"/>
    </source>
</evidence>
<keyword evidence="2" id="KW-0418">Kinase</keyword>
<dbReference type="OrthoDB" id="10049211at2759"/>
<dbReference type="PANTHER" id="PTHR13832:SF533">
    <property type="entry name" value="TGF-BETA-ACTIVATED KINASE 1 AND MAP3K7-BINDING PROTEIN 1"/>
    <property type="match status" value="1"/>
</dbReference>
<dbReference type="CDD" id="cd00143">
    <property type="entry name" value="PP2Cc"/>
    <property type="match status" value="1"/>
</dbReference>
<reference evidence="2" key="1">
    <citation type="submission" date="2017-10" db="EMBL/GenBank/DDBJ databases">
        <title>Transcriptome Assembly of Sugarcane Aphid Adults.</title>
        <authorList>
            <person name="Scully E.D."/>
            <person name="Palmer N.A."/>
            <person name="Geib S.M."/>
            <person name="Sarath G."/>
            <person name="Sattler S.E."/>
        </authorList>
    </citation>
    <scope>NUCLEOTIDE SEQUENCE</scope>
    <source>
        <tissue evidence="2">Whole body</tissue>
    </source>
</reference>
<proteinExistence type="predicted"/>
<gene>
    <name evidence="2" type="primary">Tab1_2</name>
</gene>
<dbReference type="SMART" id="SM00332">
    <property type="entry name" value="PP2Cc"/>
    <property type="match status" value="1"/>
</dbReference>
<dbReference type="GO" id="GO:0004722">
    <property type="term" value="F:protein serine/threonine phosphatase activity"/>
    <property type="evidence" value="ECO:0007669"/>
    <property type="project" value="InterPro"/>
</dbReference>
<dbReference type="EMBL" id="GFXV01001477">
    <property type="protein sequence ID" value="MBW13282.1"/>
    <property type="molecule type" value="Transcribed_RNA"/>
</dbReference>
<dbReference type="PANTHER" id="PTHR13832">
    <property type="entry name" value="PROTEIN PHOSPHATASE 2C"/>
    <property type="match status" value="1"/>
</dbReference>
<dbReference type="InterPro" id="IPR036457">
    <property type="entry name" value="PPM-type-like_dom_sf"/>
</dbReference>
<dbReference type="Gene3D" id="3.60.40.10">
    <property type="entry name" value="PPM-type phosphatase domain"/>
    <property type="match status" value="1"/>
</dbReference>
<dbReference type="InterPro" id="IPR015655">
    <property type="entry name" value="PP2C"/>
</dbReference>
<dbReference type="GO" id="GO:0016301">
    <property type="term" value="F:kinase activity"/>
    <property type="evidence" value="ECO:0007669"/>
    <property type="project" value="UniProtKB-KW"/>
</dbReference>
<name>A0A2H8THV3_9HEMI</name>
<accession>A0A2H8THV3</accession>
<sequence length="450" mass="50083">MPTILEGGPEYNKLIFNYDRSWTDDLPVCKVSGVGYLTRQRYDELGQRREELESEDISLRCCYDDAGVVWLYGLFNGHNGADAARFARDRIAAEVLLGQLPTTEIDQTTKEIIQQSFLSVEGTYLETIDNKLLQRASLLLQLPEGISHYDAYQQYPQIIEKLKELEEELSCGTGASIAILKNDRLYVANVGESRVLLCKTDKDDVLRVIQPTVDHNLTNLDEVMRLTNLGLKIADGKINGNRTIGNQSSTRCLCNYMIKGAYKDYEELSAASAEPIIAEPHIVGGISIDSSYRFMMIASPGLLKTLEAATGTNQVNKELALLVVEQLRVQSTLTGVAQAVVDHIARIYHDTYEAQDNATGITRPNIMLMIRNFNFAMPNAITEQQHSWNGSYDQDTAINLTETTTSTSTDPSSGSIKAILPYVDFSEFNSNVDKAKAQGTLPSNINFFYD</sequence>
<dbReference type="Pfam" id="PF00481">
    <property type="entry name" value="PP2C"/>
    <property type="match status" value="1"/>
</dbReference>
<dbReference type="AlphaFoldDB" id="A0A2H8THV3"/>
<dbReference type="InterPro" id="IPR001932">
    <property type="entry name" value="PPM-type_phosphatase-like_dom"/>
</dbReference>
<evidence type="ECO:0000259" key="1">
    <source>
        <dbReference type="PROSITE" id="PS51746"/>
    </source>
</evidence>
<dbReference type="PROSITE" id="PS51746">
    <property type="entry name" value="PPM_2"/>
    <property type="match status" value="1"/>
</dbReference>
<feature type="domain" description="PPM-type phosphatase" evidence="1">
    <location>
        <begin position="50"/>
        <end position="373"/>
    </location>
</feature>